<dbReference type="EMBL" id="BAAARJ010000036">
    <property type="protein sequence ID" value="GAA2639766.1"/>
    <property type="molecule type" value="Genomic_DNA"/>
</dbReference>
<reference evidence="3" key="1">
    <citation type="journal article" date="2019" name="Int. J. Syst. Evol. Microbiol.">
        <title>The Global Catalogue of Microorganisms (GCM) 10K type strain sequencing project: providing services to taxonomists for standard genome sequencing and annotation.</title>
        <authorList>
            <consortium name="The Broad Institute Genomics Platform"/>
            <consortium name="The Broad Institute Genome Sequencing Center for Infectious Disease"/>
            <person name="Wu L."/>
            <person name="Ma J."/>
        </authorList>
    </citation>
    <scope>NUCLEOTIDE SEQUENCE [LARGE SCALE GENOMIC DNA]</scope>
    <source>
        <strain evidence="3">JCM 16373</strain>
    </source>
</reference>
<evidence type="ECO:0000313" key="2">
    <source>
        <dbReference type="EMBL" id="GAA2639766.1"/>
    </source>
</evidence>
<name>A0ABP6DAD8_9ACTN</name>
<feature type="region of interest" description="Disordered" evidence="1">
    <location>
        <begin position="1"/>
        <end position="35"/>
    </location>
</feature>
<protein>
    <submittedName>
        <fullName evidence="2">Uncharacterized protein</fullName>
    </submittedName>
</protein>
<organism evidence="2 3">
    <name type="scientific">Streptomyces axinellae</name>
    <dbReference type="NCBI Taxonomy" id="552788"/>
    <lineage>
        <taxon>Bacteria</taxon>
        <taxon>Bacillati</taxon>
        <taxon>Actinomycetota</taxon>
        <taxon>Actinomycetes</taxon>
        <taxon>Kitasatosporales</taxon>
        <taxon>Streptomycetaceae</taxon>
        <taxon>Streptomyces</taxon>
    </lineage>
</organism>
<evidence type="ECO:0000313" key="3">
    <source>
        <dbReference type="Proteomes" id="UP001501447"/>
    </source>
</evidence>
<evidence type="ECO:0000256" key="1">
    <source>
        <dbReference type="SAM" id="MobiDB-lite"/>
    </source>
</evidence>
<proteinExistence type="predicted"/>
<sequence>MTTMPLRVSHDSGRTWSRKRRIREDETTQPMPLSRPLEYPVCACPRCRKGRERNAT</sequence>
<keyword evidence="3" id="KW-1185">Reference proteome</keyword>
<dbReference type="RefSeq" id="WP_344570760.1">
    <property type="nucleotide sequence ID" value="NZ_BAAARJ010000036.1"/>
</dbReference>
<comment type="caution">
    <text evidence="2">The sequence shown here is derived from an EMBL/GenBank/DDBJ whole genome shotgun (WGS) entry which is preliminary data.</text>
</comment>
<gene>
    <name evidence="2" type="ORF">GCM10009863_66070</name>
</gene>
<accession>A0ABP6DAD8</accession>
<dbReference type="Proteomes" id="UP001501447">
    <property type="component" value="Unassembled WGS sequence"/>
</dbReference>